<evidence type="ECO:0000256" key="1">
    <source>
        <dbReference type="ARBA" id="ARBA00004370"/>
    </source>
</evidence>
<accession>A0A2Z7D1M9</accession>
<evidence type="ECO:0000256" key="3">
    <source>
        <dbReference type="ARBA" id="ARBA00022989"/>
    </source>
</evidence>
<keyword evidence="4 5" id="KW-0472">Membrane</keyword>
<evidence type="ECO:0000259" key="6">
    <source>
        <dbReference type="Pfam" id="PF13664"/>
    </source>
</evidence>
<dbReference type="OrthoDB" id="1641132at2759"/>
<dbReference type="EMBL" id="KQ992321">
    <property type="protein sequence ID" value="KZV50914.1"/>
    <property type="molecule type" value="Genomic_DNA"/>
</dbReference>
<feature type="transmembrane region" description="Helical" evidence="5">
    <location>
        <begin position="116"/>
        <end position="134"/>
    </location>
</feature>
<feature type="domain" description="TMEM205-like" evidence="6">
    <location>
        <begin position="1"/>
        <end position="94"/>
    </location>
</feature>
<dbReference type="PANTHER" id="PTHR47652:SF3">
    <property type="entry name" value="MITOCHONDRIAL IMPORT INNER MEMBRANE TRANSLOCASE SUBUNIT TIM44"/>
    <property type="match status" value="1"/>
</dbReference>
<dbReference type="PANTHER" id="PTHR47652">
    <property type="entry name" value="MITOCHONDRIAL IMPORT INNER MEMBRANE TRANSLOCASE SUBUNIT TIM44"/>
    <property type="match status" value="1"/>
</dbReference>
<sequence length="141" mass="15648">MCVWVTFAWSYVLGTALPRHQFGFVQSKMYPVYFKAMAYSVGVAFLGQCLMSGHTKDNAAGIGIFQASNLIMSIVLILVNLLFLQPLATKVMLKEDGKGEITTGERTAAKSEICRAFLNFMILVSLTCHILHLARRLHNSC</sequence>
<gene>
    <name evidence="7" type="ORF">F511_10485</name>
</gene>
<organism evidence="7 8">
    <name type="scientific">Dorcoceras hygrometricum</name>
    <dbReference type="NCBI Taxonomy" id="472368"/>
    <lineage>
        <taxon>Eukaryota</taxon>
        <taxon>Viridiplantae</taxon>
        <taxon>Streptophyta</taxon>
        <taxon>Embryophyta</taxon>
        <taxon>Tracheophyta</taxon>
        <taxon>Spermatophyta</taxon>
        <taxon>Magnoliopsida</taxon>
        <taxon>eudicotyledons</taxon>
        <taxon>Gunneridae</taxon>
        <taxon>Pentapetalae</taxon>
        <taxon>asterids</taxon>
        <taxon>lamiids</taxon>
        <taxon>Lamiales</taxon>
        <taxon>Gesneriaceae</taxon>
        <taxon>Didymocarpoideae</taxon>
        <taxon>Trichosporeae</taxon>
        <taxon>Loxocarpinae</taxon>
        <taxon>Dorcoceras</taxon>
    </lineage>
</organism>
<keyword evidence="3 5" id="KW-1133">Transmembrane helix</keyword>
<dbReference type="Proteomes" id="UP000250235">
    <property type="component" value="Unassembled WGS sequence"/>
</dbReference>
<dbReference type="GO" id="GO:0016020">
    <property type="term" value="C:membrane"/>
    <property type="evidence" value="ECO:0007669"/>
    <property type="project" value="UniProtKB-SubCell"/>
</dbReference>
<proteinExistence type="predicted"/>
<dbReference type="Pfam" id="PF13664">
    <property type="entry name" value="DUF4149"/>
    <property type="match status" value="1"/>
</dbReference>
<evidence type="ECO:0000256" key="2">
    <source>
        <dbReference type="ARBA" id="ARBA00022692"/>
    </source>
</evidence>
<dbReference type="AlphaFoldDB" id="A0A2Z7D1M9"/>
<protein>
    <recommendedName>
        <fullName evidence="6">TMEM205-like domain-containing protein</fullName>
    </recommendedName>
</protein>
<comment type="subcellular location">
    <subcellularLocation>
        <location evidence="1">Membrane</location>
    </subcellularLocation>
</comment>
<name>A0A2Z7D1M9_9LAMI</name>
<dbReference type="InterPro" id="IPR025423">
    <property type="entry name" value="TMEM205-like"/>
</dbReference>
<keyword evidence="2 5" id="KW-0812">Transmembrane</keyword>
<evidence type="ECO:0000256" key="5">
    <source>
        <dbReference type="SAM" id="Phobius"/>
    </source>
</evidence>
<keyword evidence="8" id="KW-1185">Reference proteome</keyword>
<evidence type="ECO:0000256" key="4">
    <source>
        <dbReference type="ARBA" id="ARBA00023136"/>
    </source>
</evidence>
<evidence type="ECO:0000313" key="8">
    <source>
        <dbReference type="Proteomes" id="UP000250235"/>
    </source>
</evidence>
<reference evidence="7 8" key="1">
    <citation type="journal article" date="2015" name="Proc. Natl. Acad. Sci. U.S.A.">
        <title>The resurrection genome of Boea hygrometrica: A blueprint for survival of dehydration.</title>
        <authorList>
            <person name="Xiao L."/>
            <person name="Yang G."/>
            <person name="Zhang L."/>
            <person name="Yang X."/>
            <person name="Zhao S."/>
            <person name="Ji Z."/>
            <person name="Zhou Q."/>
            <person name="Hu M."/>
            <person name="Wang Y."/>
            <person name="Chen M."/>
            <person name="Xu Y."/>
            <person name="Jin H."/>
            <person name="Xiao X."/>
            <person name="Hu G."/>
            <person name="Bao F."/>
            <person name="Hu Y."/>
            <person name="Wan P."/>
            <person name="Li L."/>
            <person name="Deng X."/>
            <person name="Kuang T."/>
            <person name="Xiang C."/>
            <person name="Zhu J.K."/>
            <person name="Oliver M.J."/>
            <person name="He Y."/>
        </authorList>
    </citation>
    <scope>NUCLEOTIDE SEQUENCE [LARGE SCALE GENOMIC DNA]</scope>
    <source>
        <strain evidence="8">cv. XS01</strain>
    </source>
</reference>
<feature type="transmembrane region" description="Helical" evidence="5">
    <location>
        <begin position="62"/>
        <end position="84"/>
    </location>
</feature>
<feature type="transmembrane region" description="Helical" evidence="5">
    <location>
        <begin position="30"/>
        <end position="50"/>
    </location>
</feature>
<evidence type="ECO:0000313" key="7">
    <source>
        <dbReference type="EMBL" id="KZV50914.1"/>
    </source>
</evidence>